<evidence type="ECO:0008006" key="3">
    <source>
        <dbReference type="Google" id="ProtNLM"/>
    </source>
</evidence>
<dbReference type="AlphaFoldDB" id="A0A0W0FRR8"/>
<sequence length="375" mass="43053">MHIPILPQEIIDYILDHCYSDVSTIAACGLVCRAWYPASRHHLFSAYNISTTTAKKLLSSPSEYVRVAPFFRELELHLEVDTQWWDDFLAVLPDYVPLRTLWIFCHGIRVSETTREKLTNTFRNITYLALIETTSLRRSLSQDVAWICSFPDLEKVYISGDHYKDMDIDPYQICLPKRVQELKLNTPSPATEALMRWLLLHNRVPTVSSLLLFRVTDDNVPNLKVYLHECRDVLKDLMLFLYQGPSNAGVFDLSQHAALQNIYLSSNGSSSIRTLRDILSTSTGLGQMQNVLLRVSSFELAELYDWASLDKVFSAHTAHFIEVTLVMDEDGRYESELAMRLPMCARRRQLHFVNAGVHSAASTYVEDVYSCARRF</sequence>
<comment type="caution">
    <text evidence="1">The sequence shown here is derived from an EMBL/GenBank/DDBJ whole genome shotgun (WGS) entry which is preliminary data.</text>
</comment>
<gene>
    <name evidence="1" type="ORF">WG66_8430</name>
</gene>
<protein>
    <recommendedName>
        <fullName evidence="3">F-box domain-containing protein</fullName>
    </recommendedName>
</protein>
<reference evidence="1 2" key="1">
    <citation type="submission" date="2015-12" db="EMBL/GenBank/DDBJ databases">
        <title>Draft genome sequence of Moniliophthora roreri, the causal agent of frosty pod rot of cacao.</title>
        <authorList>
            <person name="Aime M.C."/>
            <person name="Diaz-Valderrama J.R."/>
            <person name="Kijpornyongpan T."/>
            <person name="Phillips-Mora W."/>
        </authorList>
    </citation>
    <scope>NUCLEOTIDE SEQUENCE [LARGE SCALE GENOMIC DNA]</scope>
    <source>
        <strain evidence="1 2">MCA 2952</strain>
    </source>
</reference>
<organism evidence="1 2">
    <name type="scientific">Moniliophthora roreri</name>
    <name type="common">Frosty pod rot fungus</name>
    <name type="synonym">Monilia roreri</name>
    <dbReference type="NCBI Taxonomy" id="221103"/>
    <lineage>
        <taxon>Eukaryota</taxon>
        <taxon>Fungi</taxon>
        <taxon>Dikarya</taxon>
        <taxon>Basidiomycota</taxon>
        <taxon>Agaricomycotina</taxon>
        <taxon>Agaricomycetes</taxon>
        <taxon>Agaricomycetidae</taxon>
        <taxon>Agaricales</taxon>
        <taxon>Marasmiineae</taxon>
        <taxon>Marasmiaceae</taxon>
        <taxon>Moniliophthora</taxon>
    </lineage>
</organism>
<evidence type="ECO:0000313" key="1">
    <source>
        <dbReference type="EMBL" id="KTB38994.1"/>
    </source>
</evidence>
<accession>A0A0W0FRR8</accession>
<dbReference type="InterPro" id="IPR036047">
    <property type="entry name" value="F-box-like_dom_sf"/>
</dbReference>
<proteinExistence type="predicted"/>
<name>A0A0W0FRR8_MONRR</name>
<dbReference type="SUPFAM" id="SSF52047">
    <property type="entry name" value="RNI-like"/>
    <property type="match status" value="1"/>
</dbReference>
<dbReference type="EMBL" id="LATX01001714">
    <property type="protein sequence ID" value="KTB38994.1"/>
    <property type="molecule type" value="Genomic_DNA"/>
</dbReference>
<dbReference type="SUPFAM" id="SSF81383">
    <property type="entry name" value="F-box domain"/>
    <property type="match status" value="1"/>
</dbReference>
<evidence type="ECO:0000313" key="2">
    <source>
        <dbReference type="Proteomes" id="UP000054988"/>
    </source>
</evidence>
<dbReference type="Proteomes" id="UP000054988">
    <property type="component" value="Unassembled WGS sequence"/>
</dbReference>